<keyword evidence="4" id="KW-0804">Transcription</keyword>
<dbReference type="Proteomes" id="UP000005234">
    <property type="component" value="Chromosome"/>
</dbReference>
<dbReference type="PANTHER" id="PTHR30126">
    <property type="entry name" value="HTH-TYPE TRANSCRIPTIONAL REGULATOR"/>
    <property type="match status" value="1"/>
</dbReference>
<feature type="domain" description="HTH lysR-type" evidence="6">
    <location>
        <begin position="33"/>
        <end position="88"/>
    </location>
</feature>
<dbReference type="FunFam" id="1.10.10.10:FF:000001">
    <property type="entry name" value="LysR family transcriptional regulator"/>
    <property type="match status" value="1"/>
</dbReference>
<dbReference type="STRING" id="767434.Fraau_0097"/>
<reference evidence="7" key="1">
    <citation type="submission" date="2012-02" db="EMBL/GenBank/DDBJ databases">
        <title>The complete genome of Frateuria aurantia DSM 6220.</title>
        <authorList>
            <consortium name="US DOE Joint Genome Institute (JGI-PGF)"/>
            <person name="Lucas S."/>
            <person name="Copeland A."/>
            <person name="Lapidus A."/>
            <person name="Glavina del Rio T."/>
            <person name="Dalin E."/>
            <person name="Tice H."/>
            <person name="Bruce D."/>
            <person name="Goodwin L."/>
            <person name="Pitluck S."/>
            <person name="Peters L."/>
            <person name="Ovchinnikova G."/>
            <person name="Teshima H."/>
            <person name="Kyrpides N."/>
            <person name="Mavromatis K."/>
            <person name="Ivanova N."/>
            <person name="Brettin T."/>
            <person name="Detter J.C."/>
            <person name="Han C."/>
            <person name="Larimer F."/>
            <person name="Land M."/>
            <person name="Hauser L."/>
            <person name="Markowitz V."/>
            <person name="Cheng J.-F."/>
            <person name="Hugenholtz P."/>
            <person name="Woyke T."/>
            <person name="Wu D."/>
            <person name="Brambilla E."/>
            <person name="Klenk H.-P."/>
            <person name="Eisen J.A."/>
        </authorList>
    </citation>
    <scope>NUCLEOTIDE SEQUENCE</scope>
    <source>
        <strain evidence="7">DSM 6220</strain>
    </source>
</reference>
<dbReference type="InterPro" id="IPR036390">
    <property type="entry name" value="WH_DNA-bd_sf"/>
</dbReference>
<dbReference type="SUPFAM" id="SSF53850">
    <property type="entry name" value="Periplasmic binding protein-like II"/>
    <property type="match status" value="1"/>
</dbReference>
<sequence>MAEARKPGRKPVNPGSGGSSGDAARFYYKGSRYKQLRAFVHTVKAGSLSRASEALFLSQPSVSLQLQALERELGVSLLERRRRRIHLTEAGEALYELARPLIEGWETLDRRFQARVQGLQAGRLTVVAGASTLQYLLPRFVSRFRERYPDVQLQLVSMTERDGMAMLRNDRADVLVGSMLDVPADLNWAPVFHYDPMLVTPPGHALLARPGLTLADLSGYGLILPPDRQATYRLVDLIFQQQQVPYHVAIEIGGWEAIKQYVALGMGITIMPGLCVTEADQGRLGIRNIRQLLPQRSYGVALRRGKFLSPEARNFVDLLRPGLSTTREYDQVGASDR</sequence>
<dbReference type="eggNOG" id="COG0583">
    <property type="taxonomic scope" value="Bacteria"/>
</dbReference>
<evidence type="ECO:0000313" key="8">
    <source>
        <dbReference type="Proteomes" id="UP000005234"/>
    </source>
</evidence>
<dbReference type="EMBL" id="CP003350">
    <property type="protein sequence ID" value="AFC84597.1"/>
    <property type="molecule type" value="Genomic_DNA"/>
</dbReference>
<dbReference type="AlphaFoldDB" id="H8KZT6"/>
<dbReference type="Gene3D" id="3.40.190.290">
    <property type="match status" value="1"/>
</dbReference>
<dbReference type="GO" id="GO:0003700">
    <property type="term" value="F:DNA-binding transcription factor activity"/>
    <property type="evidence" value="ECO:0007669"/>
    <property type="project" value="InterPro"/>
</dbReference>
<evidence type="ECO:0000256" key="1">
    <source>
        <dbReference type="ARBA" id="ARBA00009437"/>
    </source>
</evidence>
<feature type="region of interest" description="Disordered" evidence="5">
    <location>
        <begin position="1"/>
        <end position="21"/>
    </location>
</feature>
<dbReference type="PROSITE" id="PS50931">
    <property type="entry name" value="HTH_LYSR"/>
    <property type="match status" value="1"/>
</dbReference>
<dbReference type="KEGG" id="fau:Fraau_0097"/>
<dbReference type="Gene3D" id="1.10.10.10">
    <property type="entry name" value="Winged helix-like DNA-binding domain superfamily/Winged helix DNA-binding domain"/>
    <property type="match status" value="1"/>
</dbReference>
<evidence type="ECO:0000256" key="3">
    <source>
        <dbReference type="ARBA" id="ARBA00023125"/>
    </source>
</evidence>
<dbReference type="Pfam" id="PF00126">
    <property type="entry name" value="HTH_1"/>
    <property type="match status" value="1"/>
</dbReference>
<dbReference type="PRINTS" id="PR00039">
    <property type="entry name" value="HTHLYSR"/>
</dbReference>
<keyword evidence="8" id="KW-1185">Reference proteome</keyword>
<evidence type="ECO:0000256" key="5">
    <source>
        <dbReference type="SAM" id="MobiDB-lite"/>
    </source>
</evidence>
<dbReference type="PANTHER" id="PTHR30126:SF94">
    <property type="entry name" value="LYSR FAMILY TRANSCRIPTIONAL REGULATOR"/>
    <property type="match status" value="1"/>
</dbReference>
<dbReference type="GO" id="GO:0000976">
    <property type="term" value="F:transcription cis-regulatory region binding"/>
    <property type="evidence" value="ECO:0007669"/>
    <property type="project" value="TreeGrafter"/>
</dbReference>
<keyword evidence="3" id="KW-0238">DNA-binding</keyword>
<evidence type="ECO:0000313" key="7">
    <source>
        <dbReference type="EMBL" id="AFC84597.1"/>
    </source>
</evidence>
<dbReference type="InterPro" id="IPR005119">
    <property type="entry name" value="LysR_subst-bd"/>
</dbReference>
<dbReference type="Pfam" id="PF03466">
    <property type="entry name" value="LysR_substrate"/>
    <property type="match status" value="1"/>
</dbReference>
<evidence type="ECO:0000256" key="2">
    <source>
        <dbReference type="ARBA" id="ARBA00023015"/>
    </source>
</evidence>
<dbReference type="RefSeq" id="WP_014401603.1">
    <property type="nucleotide sequence ID" value="NC_017033.1"/>
</dbReference>
<protein>
    <submittedName>
        <fullName evidence="7">Transcriptional regulator</fullName>
    </submittedName>
</protein>
<gene>
    <name evidence="7" type="ordered locus">Fraau_0097</name>
</gene>
<evidence type="ECO:0000259" key="6">
    <source>
        <dbReference type="PROSITE" id="PS50931"/>
    </source>
</evidence>
<name>H8KZT6_FRAAD</name>
<organism evidence="7 8">
    <name type="scientific">Frateuria aurantia (strain ATCC 33424 / DSM 6220 / KCTC 2777 / LMG 1558 / NBRC 3245 / NCIMB 13370)</name>
    <name type="common">Acetobacter aurantius</name>
    <dbReference type="NCBI Taxonomy" id="767434"/>
    <lineage>
        <taxon>Bacteria</taxon>
        <taxon>Pseudomonadati</taxon>
        <taxon>Pseudomonadota</taxon>
        <taxon>Gammaproteobacteria</taxon>
        <taxon>Lysobacterales</taxon>
        <taxon>Rhodanobacteraceae</taxon>
        <taxon>Frateuria</taxon>
    </lineage>
</organism>
<dbReference type="HOGENOM" id="CLU_039613_6_1_6"/>
<dbReference type="InterPro" id="IPR000847">
    <property type="entry name" value="LysR_HTH_N"/>
</dbReference>
<proteinExistence type="inferred from homology"/>
<comment type="similarity">
    <text evidence="1">Belongs to the LysR transcriptional regulatory family.</text>
</comment>
<keyword evidence="2" id="KW-0805">Transcription regulation</keyword>
<evidence type="ECO:0000256" key="4">
    <source>
        <dbReference type="ARBA" id="ARBA00023163"/>
    </source>
</evidence>
<dbReference type="SUPFAM" id="SSF46785">
    <property type="entry name" value="Winged helix' DNA-binding domain"/>
    <property type="match status" value="1"/>
</dbReference>
<accession>H8KZT6</accession>
<dbReference type="OrthoDB" id="5964649at2"/>
<dbReference type="CDD" id="cd05466">
    <property type="entry name" value="PBP2_LTTR_substrate"/>
    <property type="match status" value="1"/>
</dbReference>
<dbReference type="InterPro" id="IPR036388">
    <property type="entry name" value="WH-like_DNA-bd_sf"/>
</dbReference>